<dbReference type="Gene3D" id="1.10.510.10">
    <property type="entry name" value="Transferase(Phosphotransferase) domain 1"/>
    <property type="match status" value="1"/>
</dbReference>
<dbReference type="Pfam" id="PF12796">
    <property type="entry name" value="Ank_2"/>
    <property type="match status" value="2"/>
</dbReference>
<dbReference type="SMART" id="SM00220">
    <property type="entry name" value="S_TKc"/>
    <property type="match status" value="1"/>
</dbReference>
<dbReference type="Gene3D" id="1.25.40.20">
    <property type="entry name" value="Ankyrin repeat-containing domain"/>
    <property type="match status" value="2"/>
</dbReference>
<dbReference type="PROSITE" id="PS50088">
    <property type="entry name" value="ANK_REPEAT"/>
    <property type="match status" value="4"/>
</dbReference>
<dbReference type="EMBL" id="LVKK01000018">
    <property type="protein sequence ID" value="OAG42202.1"/>
    <property type="molecule type" value="Genomic_DNA"/>
</dbReference>
<feature type="repeat" description="ANK" evidence="1">
    <location>
        <begin position="1211"/>
        <end position="1243"/>
    </location>
</feature>
<accession>A0A177FFG4</accession>
<dbReference type="GO" id="GO:0004672">
    <property type="term" value="F:protein kinase activity"/>
    <property type="evidence" value="ECO:0007669"/>
    <property type="project" value="InterPro"/>
</dbReference>
<dbReference type="PROSITE" id="PS50011">
    <property type="entry name" value="PROTEIN_KINASE_DOM"/>
    <property type="match status" value="1"/>
</dbReference>
<keyword evidence="1" id="KW-0040">ANK repeat</keyword>
<dbReference type="PROSITE" id="PS50297">
    <property type="entry name" value="ANK_REP_REGION"/>
    <property type="match status" value="4"/>
</dbReference>
<protein>
    <recommendedName>
        <fullName evidence="3">Protein kinase domain-containing protein</fullName>
    </recommendedName>
</protein>
<evidence type="ECO:0000259" key="3">
    <source>
        <dbReference type="PROSITE" id="PS50011"/>
    </source>
</evidence>
<organism evidence="4 5">
    <name type="scientific">Fonsecaea monophora</name>
    <dbReference type="NCBI Taxonomy" id="254056"/>
    <lineage>
        <taxon>Eukaryota</taxon>
        <taxon>Fungi</taxon>
        <taxon>Dikarya</taxon>
        <taxon>Ascomycota</taxon>
        <taxon>Pezizomycotina</taxon>
        <taxon>Eurotiomycetes</taxon>
        <taxon>Chaetothyriomycetidae</taxon>
        <taxon>Chaetothyriales</taxon>
        <taxon>Herpotrichiellaceae</taxon>
        <taxon>Fonsecaea</taxon>
    </lineage>
</organism>
<dbReference type="GO" id="GO:0005524">
    <property type="term" value="F:ATP binding"/>
    <property type="evidence" value="ECO:0007669"/>
    <property type="project" value="UniProtKB-UniRule"/>
</dbReference>
<dbReference type="PANTHER" id="PTHR24133:SF40">
    <property type="entry name" value="ANKYRIN REPEAT DOMAIN 44"/>
    <property type="match status" value="1"/>
</dbReference>
<sequence>MSAAEDLPDDADVEAAEYSFPSVASNFSGVPILPSLSSSACVSLPTADKEQVDEKQTGHRTWLDFFLNIEDCGVIFVPYDRLQRGQAIGKGHTGAVFKGSFNGRPVALKYTNIDPTRPPSVAKERQNDALLKETGMELRVMTHPDLRRHANIIDIHAISLKPELLTEESEGDLEDGQPQDELGLPLLQPVIVMELAVTDLRTFMLSNALTAPETRARLASEVTHGISGLHKADVTVGDIKPDNILLFRNSDGSLTAKIADFGFARGAANLVSSPDVEREVRGSTHPWRAPEHWDLDDKACPPTMRDWLFRCQDSYSLGLVLAFILFDFDPEKEPRLEAKAPGGTPSLRDIAPSRNFNDLVPALSRYASHRLLNTLWAEFRAAAYALDDCVKCRADFDKDGESSFQAIIVQELIDRTISQTPPTPDSEQSLPKTYLVPYLLTADPLRRMPVIIFQRFLFPDPLHDQTPYSTDRHQSSRSTRNNMVSFYTKASAVGEQERAHPTRDMPPAVRRVLFQRMRAEAEHANPWSEHRKIMSICYGQGFGCKKNAVLAKRWNDSLAMAQVNPDCTGDDFTRVLSARHQALWASTVQSFSLPDGLGEPDLYRWYISDILLDATHMMYPMHPRLLARFVNMYCSSDGMRDLEYAKLFWLKQEITWSNFVGRNVNAAIYPEMAPKNVDLANETTKMWDLLAPRRHVVLADDAETLLRELPPESLQGDSDEAERSRTEARILFELSIRIKRPKCFELLFRQYGQRLKAETEMAPSDLQTTVRAGDTDALDFVLNYTQNFTELTSVNLWIDLAEYSQGYIIRHVLYRLAYATGKTDFLPSYDPRAPLPRHEHAGNFRAQSPLVCKAIEQENWSSFLALLDAGINVNIFRVKDGLLPIHLAAGWRLPMFVAALRSAGSTINVHDVRRNTALHYVLQDSPIPRPPVREDWDMTQFLESSGIARRFRERPDWTQQLTLKLLVSMPGIDLDVRNQAGFTPLNLAASIGNIFAAQLLMERGADPNILTFGRQSVLQSAVASKSLEMVKLVYPRTTHQLNESSLSGLTPLLMSACVGQVDICQFLLEEGADFNSRDQGNRNIIHACCEGASVDTLELVMAWMTSLQDSETEAGAPLESACGSMSRLINEYNLAGCLPLHEIFKSHEYEICDHVMPFVELLLPYVDDINAREGPVSAGATALHHAAGKGLPDVVRLLLENGADPNLPFGQGWTPLHMAHAANSDKVIELLTTFGAKAERDNSGRFPGETTHKARDWYEKSARARILMDRARVEAQEKENMIFIVRQASQAFPELDSDLMYGAHSATVMAQIQNLRISSEIEHELKTMEESGSGPLNESVFDLLVQLSKGDSGASASAIAKDADALYELPGICDYYIEWLLTALPTIDFVMNVSRADLMAACEGRYARHKGTLLMFEVGQGSC</sequence>
<dbReference type="PANTHER" id="PTHR24133">
    <property type="entry name" value="ANKYRIN DOMAIN-CONTAINING"/>
    <property type="match status" value="1"/>
</dbReference>
<dbReference type="InterPro" id="IPR036770">
    <property type="entry name" value="Ankyrin_rpt-contain_sf"/>
</dbReference>
<evidence type="ECO:0000313" key="5">
    <source>
        <dbReference type="Proteomes" id="UP000077002"/>
    </source>
</evidence>
<feature type="repeat" description="ANK" evidence="1">
    <location>
        <begin position="980"/>
        <end position="1012"/>
    </location>
</feature>
<dbReference type="SUPFAM" id="SSF56112">
    <property type="entry name" value="Protein kinase-like (PK-like)"/>
    <property type="match status" value="1"/>
</dbReference>
<evidence type="ECO:0000256" key="2">
    <source>
        <dbReference type="PROSITE-ProRule" id="PRU10141"/>
    </source>
</evidence>
<dbReference type="InterPro" id="IPR017441">
    <property type="entry name" value="Protein_kinase_ATP_BS"/>
</dbReference>
<dbReference type="InterPro" id="IPR000719">
    <property type="entry name" value="Prot_kinase_dom"/>
</dbReference>
<dbReference type="InterPro" id="IPR011009">
    <property type="entry name" value="Kinase-like_dom_sf"/>
</dbReference>
<name>A0A177FFG4_9EURO</name>
<feature type="domain" description="Protein kinase" evidence="3">
    <location>
        <begin position="82"/>
        <end position="439"/>
    </location>
</feature>
<feature type="repeat" description="ANK" evidence="1">
    <location>
        <begin position="1047"/>
        <end position="1079"/>
    </location>
</feature>
<dbReference type="GeneID" id="34598827"/>
<keyword evidence="2" id="KW-0547">Nucleotide-binding</keyword>
<dbReference type="SUPFAM" id="SSF48403">
    <property type="entry name" value="Ankyrin repeat"/>
    <property type="match status" value="2"/>
</dbReference>
<evidence type="ECO:0000313" key="4">
    <source>
        <dbReference type="EMBL" id="OAG42202.1"/>
    </source>
</evidence>
<keyword evidence="5" id="KW-1185">Reference proteome</keyword>
<dbReference type="RefSeq" id="XP_022514154.1">
    <property type="nucleotide sequence ID" value="XM_022653630.1"/>
</dbReference>
<dbReference type="Pfam" id="PF00023">
    <property type="entry name" value="Ank"/>
    <property type="match status" value="1"/>
</dbReference>
<comment type="caution">
    <text evidence="4">The sequence shown here is derived from an EMBL/GenBank/DDBJ whole genome shotgun (WGS) entry which is preliminary data.</text>
</comment>
<feature type="repeat" description="ANK" evidence="1">
    <location>
        <begin position="1178"/>
        <end position="1206"/>
    </location>
</feature>
<dbReference type="InterPro" id="IPR002110">
    <property type="entry name" value="Ankyrin_rpt"/>
</dbReference>
<evidence type="ECO:0000256" key="1">
    <source>
        <dbReference type="PROSITE-ProRule" id="PRU00023"/>
    </source>
</evidence>
<feature type="binding site" evidence="2">
    <location>
        <position position="109"/>
    </location>
    <ligand>
        <name>ATP</name>
        <dbReference type="ChEBI" id="CHEBI:30616"/>
    </ligand>
</feature>
<dbReference type="Proteomes" id="UP000077002">
    <property type="component" value="Unassembled WGS sequence"/>
</dbReference>
<dbReference type="SMART" id="SM00248">
    <property type="entry name" value="ANK"/>
    <property type="match status" value="8"/>
</dbReference>
<dbReference type="OrthoDB" id="626167at2759"/>
<dbReference type="Gene3D" id="3.30.200.20">
    <property type="entry name" value="Phosphorylase Kinase, domain 1"/>
    <property type="match status" value="1"/>
</dbReference>
<reference evidence="4 5" key="1">
    <citation type="submission" date="2016-03" db="EMBL/GenBank/DDBJ databases">
        <title>Draft genome sequence of the Fonsecaea monophora CBS 269.37.</title>
        <authorList>
            <person name="Bombassaro A."/>
            <person name="Vinicius W.A."/>
            <person name="De Hoog S."/>
            <person name="Sun J."/>
            <person name="Souza E.M."/>
            <person name="Raittz R.T."/>
            <person name="Costa F."/>
            <person name="Leao A.C."/>
            <person name="Tadra-Sfeir M.Z."/>
            <person name="Baura V."/>
            <person name="Balsanelli E."/>
            <person name="Pedrosa F.O."/>
            <person name="Moreno L.F."/>
            <person name="Steffens M.B."/>
            <person name="Xi L."/>
            <person name="Bocca A.L."/>
            <person name="Felipe M.S."/>
            <person name="Teixeira M."/>
            <person name="Telles Filho F.Q."/>
            <person name="Azevedo C.M."/>
            <person name="Gomes R."/>
            <person name="Vicente V.A."/>
        </authorList>
    </citation>
    <scope>NUCLEOTIDE SEQUENCE [LARGE SCALE GENOMIC DNA]</scope>
    <source>
        <strain evidence="4 5">CBS 269.37</strain>
    </source>
</reference>
<dbReference type="Pfam" id="PF00069">
    <property type="entry name" value="Pkinase"/>
    <property type="match status" value="1"/>
</dbReference>
<dbReference type="InterPro" id="IPR052391">
    <property type="entry name" value="E3_Ligase-Neurotoxin"/>
</dbReference>
<gene>
    <name evidence="4" type="ORF">AYO21_03656</name>
</gene>
<keyword evidence="2" id="KW-0067">ATP-binding</keyword>
<proteinExistence type="predicted"/>
<dbReference type="PROSITE" id="PS00107">
    <property type="entry name" value="PROTEIN_KINASE_ATP"/>
    <property type="match status" value="1"/>
</dbReference>